<dbReference type="Pfam" id="PF07715">
    <property type="entry name" value="Plug"/>
    <property type="match status" value="1"/>
</dbReference>
<dbReference type="Gene3D" id="2.170.130.10">
    <property type="entry name" value="TonB-dependent receptor, plug domain"/>
    <property type="match status" value="1"/>
</dbReference>
<dbReference type="InterPro" id="IPR037066">
    <property type="entry name" value="Plug_dom_sf"/>
</dbReference>
<evidence type="ECO:0000259" key="13">
    <source>
        <dbReference type="SMART" id="SM00965"/>
    </source>
</evidence>
<keyword evidence="7 11" id="KW-0798">TonB box</keyword>
<comment type="subcellular location">
    <subcellularLocation>
        <location evidence="1 10">Cell outer membrane</location>
        <topology evidence="1 10">Multi-pass membrane protein</topology>
    </subcellularLocation>
</comment>
<comment type="similarity">
    <text evidence="10 11">Belongs to the TonB-dependent receptor family.</text>
</comment>
<dbReference type="InterPro" id="IPR023996">
    <property type="entry name" value="TonB-dep_OMP_SusC/RagA"/>
</dbReference>
<dbReference type="EMBL" id="QRYC01000021">
    <property type="protein sequence ID" value="RGU55125.1"/>
    <property type="molecule type" value="Genomic_DNA"/>
</dbReference>
<dbReference type="InterPro" id="IPR023997">
    <property type="entry name" value="TonB-dep_OMP_SusC/RagA_CS"/>
</dbReference>
<dbReference type="SMART" id="SM00965">
    <property type="entry name" value="STN"/>
    <property type="match status" value="1"/>
</dbReference>
<feature type="signal peptide" evidence="12">
    <location>
        <begin position="1"/>
        <end position="42"/>
    </location>
</feature>
<keyword evidence="6" id="KW-0408">Iron</keyword>
<protein>
    <submittedName>
        <fullName evidence="14">SusC/RagA family TonB-linked outer membrane protein</fullName>
    </submittedName>
</protein>
<keyword evidence="4" id="KW-0406">Ion transport</keyword>
<keyword evidence="3 10" id="KW-1134">Transmembrane beta strand</keyword>
<keyword evidence="2 10" id="KW-0813">Transport</keyword>
<keyword evidence="8 10" id="KW-0472">Membrane</keyword>
<dbReference type="RefSeq" id="WP_118160597.1">
    <property type="nucleotide sequence ID" value="NZ_JADNDE010000162.1"/>
</dbReference>
<evidence type="ECO:0000256" key="9">
    <source>
        <dbReference type="ARBA" id="ARBA00023237"/>
    </source>
</evidence>
<evidence type="ECO:0000256" key="11">
    <source>
        <dbReference type="RuleBase" id="RU003357"/>
    </source>
</evidence>
<dbReference type="InterPro" id="IPR011662">
    <property type="entry name" value="Secretin/TonB_short_N"/>
</dbReference>
<sequence>MKKSRWCFQVPRGYWRKSWKIARMFSVLMCTLTFSVSATAFAQHEQVTLNFKQVTVRQVLNEIQRQTRLSFIYNTEQTEQLGQISVEAHNESVTSLLDRILAGTGLTWKIQEDMILISQAGPETPAIPQAQEQETVLLTGTVTDVQKNALPGVTVKIAGTNIGTSTDTDGKFRFSYPKTKAQIVLEFSFVGMQTTSVKYAGQKEINVILYEDQKELDEVVVTGYQVLDKRTQTSAITTVKAEDILIPGVTSIDQMLEGRIPDMAFMLNSGEVGATPRLRVRGTSTLLGNREPLWVLDGIVMTDPVDVNPDDLNNPDYLNIIGNAIAGINPQDIERIDVLKDASATALYGTRAANGVIVVTTKKGRIGKPVLSYTHSSKITRRPRYTDRNINLMNSQERVRFGKELADQHYIFPTQMPMVGYEGALYRLQSGLTDYDTFLNEVTWYEQVNTDWFDILTRDSYSHSHTLNVSGGSDIIRYYASLGYDRDNGVSNTTYTERYTVAAKMDVQMTPKMLMAIKLNGNVQKKNHLVSTLDAMDYAYNTTRALPCFNEDGSLFYYERYRGGYGGQGNKYLRYNIVNEIDNSSSGYDGKGIQVDLNLKYNIRPTWDVTATGSYSVSSTLQEDWWGDKTAYVAALKNGEYEDKPTPGDDGKCILPYGGILKTKNSDTENLTFRLQSNYRKLFGANDQHLITALLGYEVNMLRSKSMDNEVRGYLKERGMQFADMSSLNLDDYPLYKEWLQQNHLTLNRGLTNQLSVYLSLTYGYQEYFTLNVNGRMDASNKFGSRSNERLLPVWSVSGMWNIQETFLKEAPWLSEMRLRLSYGMQGNMLDGQTPNMLITQQPINSYYNENVSNVYQFPNPNLKWEETKQTNVGLDMSFFDGRLNIGGDFYYKKTENVFSWVNVAPTNGLTSYLMNNGNLENIGYSINLSATPVKINDFAWRISTSYSANKNKAQTDAVEKYELEDYLTGTAIISGEPIGTFYSYKLLGLNAQNGTPVFDDYADRRHLLENKSLEEVVRMVMTNSGVREPVFNGNLFNTFTWRGITLSFNLAYSLGSKVRLFALYEPIISGVSAENNVRKEFVNRWQVPGDENHTRIPAIINRSDEMYDYYNRHWSQEQSNKTKTFAYNLWDMYDNSDIRVVSGNYLKMQTLTLRYSLQPKLLKKTPFSSASVSFSTQNLFTISAKALKGQDPSQAGFAKPNLSVRPNYTIGLNVSF</sequence>
<organism evidence="14 15">
    <name type="scientific">Odoribacter splanchnicus</name>
    <dbReference type="NCBI Taxonomy" id="28118"/>
    <lineage>
        <taxon>Bacteria</taxon>
        <taxon>Pseudomonadati</taxon>
        <taxon>Bacteroidota</taxon>
        <taxon>Bacteroidia</taxon>
        <taxon>Bacteroidales</taxon>
        <taxon>Odoribacteraceae</taxon>
        <taxon>Odoribacter</taxon>
    </lineage>
</organism>
<evidence type="ECO:0000256" key="3">
    <source>
        <dbReference type="ARBA" id="ARBA00022452"/>
    </source>
</evidence>
<dbReference type="AlphaFoldDB" id="A0A412TMX1"/>
<dbReference type="NCBIfam" id="TIGR04056">
    <property type="entry name" value="OMP_RagA_SusC"/>
    <property type="match status" value="1"/>
</dbReference>
<dbReference type="Gene3D" id="3.55.50.30">
    <property type="match status" value="1"/>
</dbReference>
<dbReference type="SUPFAM" id="SSF56935">
    <property type="entry name" value="Porins"/>
    <property type="match status" value="1"/>
</dbReference>
<dbReference type="InterPro" id="IPR012910">
    <property type="entry name" value="Plug_dom"/>
</dbReference>
<dbReference type="NCBIfam" id="TIGR04057">
    <property type="entry name" value="SusC_RagA_signa"/>
    <property type="match status" value="1"/>
</dbReference>
<evidence type="ECO:0000313" key="14">
    <source>
        <dbReference type="EMBL" id="RGU55125.1"/>
    </source>
</evidence>
<keyword evidence="5 10" id="KW-0812">Transmembrane</keyword>
<feature type="chain" id="PRO_5019543839" evidence="12">
    <location>
        <begin position="43"/>
        <end position="1217"/>
    </location>
</feature>
<keyword evidence="9 10" id="KW-0998">Cell outer membrane</keyword>
<evidence type="ECO:0000256" key="7">
    <source>
        <dbReference type="ARBA" id="ARBA00023077"/>
    </source>
</evidence>
<dbReference type="InterPro" id="IPR008969">
    <property type="entry name" value="CarboxyPept-like_regulatory"/>
</dbReference>
<evidence type="ECO:0000256" key="2">
    <source>
        <dbReference type="ARBA" id="ARBA00022448"/>
    </source>
</evidence>
<gene>
    <name evidence="14" type="ORF">DWW57_13635</name>
</gene>
<dbReference type="InterPro" id="IPR036942">
    <property type="entry name" value="Beta-barrel_TonB_sf"/>
</dbReference>
<dbReference type="GO" id="GO:0006826">
    <property type="term" value="P:iron ion transport"/>
    <property type="evidence" value="ECO:0007669"/>
    <property type="project" value="UniProtKB-KW"/>
</dbReference>
<comment type="caution">
    <text evidence="14">The sequence shown here is derived from an EMBL/GenBank/DDBJ whole genome shotgun (WGS) entry which is preliminary data.</text>
</comment>
<dbReference type="Pfam" id="PF13715">
    <property type="entry name" value="CarbopepD_reg_2"/>
    <property type="match status" value="1"/>
</dbReference>
<dbReference type="Pfam" id="PF00593">
    <property type="entry name" value="TonB_dep_Rec_b-barrel"/>
    <property type="match status" value="1"/>
</dbReference>
<dbReference type="SUPFAM" id="SSF49464">
    <property type="entry name" value="Carboxypeptidase regulatory domain-like"/>
    <property type="match status" value="1"/>
</dbReference>
<evidence type="ECO:0000256" key="6">
    <source>
        <dbReference type="ARBA" id="ARBA00023004"/>
    </source>
</evidence>
<keyword evidence="12" id="KW-0732">Signal</keyword>
<dbReference type="GO" id="GO:0009279">
    <property type="term" value="C:cell outer membrane"/>
    <property type="evidence" value="ECO:0007669"/>
    <property type="project" value="UniProtKB-SubCell"/>
</dbReference>
<keyword evidence="4" id="KW-0410">Iron transport</keyword>
<dbReference type="Pfam" id="PF07660">
    <property type="entry name" value="STN"/>
    <property type="match status" value="1"/>
</dbReference>
<evidence type="ECO:0000256" key="12">
    <source>
        <dbReference type="SAM" id="SignalP"/>
    </source>
</evidence>
<evidence type="ECO:0000256" key="10">
    <source>
        <dbReference type="PROSITE-ProRule" id="PRU01360"/>
    </source>
</evidence>
<dbReference type="PROSITE" id="PS52016">
    <property type="entry name" value="TONB_DEPENDENT_REC_3"/>
    <property type="match status" value="1"/>
</dbReference>
<dbReference type="Gene3D" id="2.60.40.1120">
    <property type="entry name" value="Carboxypeptidase-like, regulatory domain"/>
    <property type="match status" value="1"/>
</dbReference>
<evidence type="ECO:0000256" key="8">
    <source>
        <dbReference type="ARBA" id="ARBA00023136"/>
    </source>
</evidence>
<dbReference type="Gene3D" id="2.40.170.20">
    <property type="entry name" value="TonB-dependent receptor, beta-barrel domain"/>
    <property type="match status" value="1"/>
</dbReference>
<dbReference type="InterPro" id="IPR039426">
    <property type="entry name" value="TonB-dep_rcpt-like"/>
</dbReference>
<name>A0A412TMX1_9BACT</name>
<reference evidence="14 15" key="1">
    <citation type="submission" date="2018-08" db="EMBL/GenBank/DDBJ databases">
        <title>A genome reference for cultivated species of the human gut microbiota.</title>
        <authorList>
            <person name="Zou Y."/>
            <person name="Xue W."/>
            <person name="Luo G."/>
        </authorList>
    </citation>
    <scope>NUCLEOTIDE SEQUENCE [LARGE SCALE GENOMIC DNA]</scope>
    <source>
        <strain evidence="14 15">AF16-14</strain>
    </source>
</reference>
<evidence type="ECO:0000256" key="5">
    <source>
        <dbReference type="ARBA" id="ARBA00022692"/>
    </source>
</evidence>
<feature type="domain" description="Secretin/TonB short N-terminal" evidence="13">
    <location>
        <begin position="69"/>
        <end position="120"/>
    </location>
</feature>
<evidence type="ECO:0000256" key="4">
    <source>
        <dbReference type="ARBA" id="ARBA00022496"/>
    </source>
</evidence>
<evidence type="ECO:0000313" key="15">
    <source>
        <dbReference type="Proteomes" id="UP000284243"/>
    </source>
</evidence>
<evidence type="ECO:0000256" key="1">
    <source>
        <dbReference type="ARBA" id="ARBA00004571"/>
    </source>
</evidence>
<accession>A0A412TMX1</accession>
<dbReference type="InterPro" id="IPR000531">
    <property type="entry name" value="Beta-barrel_TonB"/>
</dbReference>
<dbReference type="Proteomes" id="UP000284243">
    <property type="component" value="Unassembled WGS sequence"/>
</dbReference>
<proteinExistence type="inferred from homology"/>